<dbReference type="PANTHER" id="PTHR15576:SF1">
    <property type="entry name" value="RIBITOL-5-PHOSPHATE XYLOSYLTRANSFERASE 1"/>
    <property type="match status" value="1"/>
</dbReference>
<dbReference type="EMBL" id="FN649744">
    <property type="protein sequence ID" value="CBJ48750.1"/>
    <property type="molecule type" value="Genomic_DNA"/>
</dbReference>
<proteinExistence type="predicted"/>
<feature type="signal peptide" evidence="1">
    <location>
        <begin position="1"/>
        <end position="18"/>
    </location>
</feature>
<name>D7G273_ECTSI</name>
<dbReference type="EMBL" id="FN648674">
    <property type="protein sequence ID" value="CBJ48750.1"/>
    <property type="molecule type" value="Genomic_DNA"/>
</dbReference>
<evidence type="ECO:0000313" key="3">
    <source>
        <dbReference type="EMBL" id="CBJ48750.1"/>
    </source>
</evidence>
<dbReference type="Proteomes" id="UP000002630">
    <property type="component" value="Linkage Group LG19"/>
</dbReference>
<protein>
    <submittedName>
        <fullName evidence="3">Transmembrane protein 5</fullName>
    </submittedName>
</protein>
<keyword evidence="3" id="KW-0812">Transmembrane</keyword>
<evidence type="ECO:0000313" key="4">
    <source>
        <dbReference type="Proteomes" id="UP000002630"/>
    </source>
</evidence>
<evidence type="ECO:0000259" key="2">
    <source>
        <dbReference type="Pfam" id="PF24785"/>
    </source>
</evidence>
<dbReference type="InterPro" id="IPR055286">
    <property type="entry name" value="RXYLT1-like"/>
</dbReference>
<feature type="chain" id="PRO_5003095709" evidence="1">
    <location>
        <begin position="19"/>
        <end position="432"/>
    </location>
</feature>
<keyword evidence="3" id="KW-0472">Membrane</keyword>
<feature type="domain" description="RXYLT1 C-terminal" evidence="2">
    <location>
        <begin position="234"/>
        <end position="412"/>
    </location>
</feature>
<evidence type="ECO:0000256" key="1">
    <source>
        <dbReference type="SAM" id="SignalP"/>
    </source>
</evidence>
<dbReference type="GO" id="GO:0005794">
    <property type="term" value="C:Golgi apparatus"/>
    <property type="evidence" value="ECO:0007669"/>
    <property type="project" value="TreeGrafter"/>
</dbReference>
<dbReference type="AlphaFoldDB" id="D7G273"/>
<dbReference type="GO" id="GO:0120053">
    <property type="term" value="F:ribitol beta-1,4-xylosyltransferase activity"/>
    <property type="evidence" value="ECO:0007669"/>
    <property type="project" value="InterPro"/>
</dbReference>
<keyword evidence="1" id="KW-0732">Signal</keyword>
<dbReference type="InParanoid" id="D7G273"/>
<dbReference type="InterPro" id="IPR057538">
    <property type="entry name" value="RXYLT1_C"/>
</dbReference>
<sequence length="432" mass="48327">MRSVLASWSAVVLAITSSSRHWVAVSCDDDLAPGRRLSSRTRYSRSELRKTDRGLVDGHKLQLEHNAMAWKEEDPAILYSGKTTYSVIIVERLHHTSNLIRDKERVRAFEDGNTTVVSMQFADTLLRAYDDSAPPFFVGHPAEGVDKRVRLVYLKEFWNKINDNQASHLQASCEDPTETTVLVISDETCELPELPPGLPPSCRANVVRVFPFNKPRTDGLPRNAFLPLGPRDTFPFVSEDRRPLASSRSLLFNLQVRPDTSDRRAELVDIASQYESDNPDLECATNRPHINPKEWQDLVLDSKFTICPAGRNPGTFRLWEALEGGSIPIVSKLDFTQPALGALSTQTCGDGDVAWNIVAASPFVEAVSVNDWHELPALLDRLRQEPDDYINKLQEDCVAWHASAMTQTYTSVLNFGEGHDLFPQDGPLFGSV</sequence>
<dbReference type="GO" id="GO:0035269">
    <property type="term" value="P:protein O-linked glycosylation via mannose"/>
    <property type="evidence" value="ECO:0007669"/>
    <property type="project" value="InterPro"/>
</dbReference>
<gene>
    <name evidence="3" type="ORF">Esi_0047_0019</name>
</gene>
<dbReference type="OrthoDB" id="1924787at2759"/>
<organism evidence="3 4">
    <name type="scientific">Ectocarpus siliculosus</name>
    <name type="common">Brown alga</name>
    <name type="synonym">Conferva siliculosa</name>
    <dbReference type="NCBI Taxonomy" id="2880"/>
    <lineage>
        <taxon>Eukaryota</taxon>
        <taxon>Sar</taxon>
        <taxon>Stramenopiles</taxon>
        <taxon>Ochrophyta</taxon>
        <taxon>PX clade</taxon>
        <taxon>Phaeophyceae</taxon>
        <taxon>Ectocarpales</taxon>
        <taxon>Ectocarpaceae</taxon>
        <taxon>Ectocarpus</taxon>
    </lineage>
</organism>
<dbReference type="STRING" id="2880.D7G273"/>
<reference evidence="3 4" key="1">
    <citation type="journal article" date="2010" name="Nature">
        <title>The Ectocarpus genome and the independent evolution of multicellularity in brown algae.</title>
        <authorList>
            <person name="Cock J.M."/>
            <person name="Sterck L."/>
            <person name="Rouze P."/>
            <person name="Scornet D."/>
            <person name="Allen A.E."/>
            <person name="Amoutzias G."/>
            <person name="Anthouard V."/>
            <person name="Artiguenave F."/>
            <person name="Aury J.M."/>
            <person name="Badger J.H."/>
            <person name="Beszteri B."/>
            <person name="Billiau K."/>
            <person name="Bonnet E."/>
            <person name="Bothwell J.H."/>
            <person name="Bowler C."/>
            <person name="Boyen C."/>
            <person name="Brownlee C."/>
            <person name="Carrano C.J."/>
            <person name="Charrier B."/>
            <person name="Cho G.Y."/>
            <person name="Coelho S.M."/>
            <person name="Collen J."/>
            <person name="Corre E."/>
            <person name="Da Silva C."/>
            <person name="Delage L."/>
            <person name="Delaroque N."/>
            <person name="Dittami S.M."/>
            <person name="Doulbeau S."/>
            <person name="Elias M."/>
            <person name="Farnham G."/>
            <person name="Gachon C.M."/>
            <person name="Gschloessl B."/>
            <person name="Heesch S."/>
            <person name="Jabbari K."/>
            <person name="Jubin C."/>
            <person name="Kawai H."/>
            <person name="Kimura K."/>
            <person name="Kloareg B."/>
            <person name="Kupper F.C."/>
            <person name="Lang D."/>
            <person name="Le Bail A."/>
            <person name="Leblanc C."/>
            <person name="Lerouge P."/>
            <person name="Lohr M."/>
            <person name="Lopez P.J."/>
            <person name="Martens C."/>
            <person name="Maumus F."/>
            <person name="Michel G."/>
            <person name="Miranda-Saavedra D."/>
            <person name="Morales J."/>
            <person name="Moreau H."/>
            <person name="Motomura T."/>
            <person name="Nagasato C."/>
            <person name="Napoli C.A."/>
            <person name="Nelson D.R."/>
            <person name="Nyvall-Collen P."/>
            <person name="Peters A.F."/>
            <person name="Pommier C."/>
            <person name="Potin P."/>
            <person name="Poulain J."/>
            <person name="Quesneville H."/>
            <person name="Read B."/>
            <person name="Rensing S.A."/>
            <person name="Ritter A."/>
            <person name="Rousvoal S."/>
            <person name="Samanta M."/>
            <person name="Samson G."/>
            <person name="Schroeder D.C."/>
            <person name="Segurens B."/>
            <person name="Strittmatter M."/>
            <person name="Tonon T."/>
            <person name="Tregear J.W."/>
            <person name="Valentin K."/>
            <person name="von Dassow P."/>
            <person name="Yamagishi T."/>
            <person name="Van de Peer Y."/>
            <person name="Wincker P."/>
        </authorList>
    </citation>
    <scope>NUCLEOTIDE SEQUENCE [LARGE SCALE GENOMIC DNA]</scope>
    <source>
        <strain evidence="4">Ec32 / CCAP1310/4</strain>
    </source>
</reference>
<dbReference type="PANTHER" id="PTHR15576">
    <property type="entry name" value="RIBITOL-5-PHOSPHATE XYLOSYLTRANSFERASE 1"/>
    <property type="match status" value="1"/>
</dbReference>
<accession>D7G273</accession>
<dbReference type="Pfam" id="PF24785">
    <property type="entry name" value="RXYLT1_C"/>
    <property type="match status" value="1"/>
</dbReference>
<keyword evidence="4" id="KW-1185">Reference proteome</keyword>